<organism evidence="9 10">
    <name type="scientific">Brevibacterium linens</name>
    <dbReference type="NCBI Taxonomy" id="1703"/>
    <lineage>
        <taxon>Bacteria</taxon>
        <taxon>Bacillati</taxon>
        <taxon>Actinomycetota</taxon>
        <taxon>Actinomycetes</taxon>
        <taxon>Micrococcales</taxon>
        <taxon>Brevibacteriaceae</taxon>
        <taxon>Brevibacterium</taxon>
    </lineage>
</organism>
<sequence length="327" mass="34519">MSLLIGGACVAALAFVLAWAGPALVRSAAPVLMRVPRLAVFALLSLPMLSWAVVSALSLMAAWLLKGPDVLPMPVGDVCQRCLIAANPFGGAQIDTLIPVVLFLLLPLLVTLGFLIRGGFLARRRHRENAATARILGREAIDVELAGRTVRMISGHRHLAFSLPRRYGGVVLSEHLCSALEPGELTAVLEHERAHVDQGHHGIMALVETFVRPLRFIPLFAEVAASVPLYLEIAADDRARKVAGTPALASALLKIGPQVREAGHLGGSHALNIAGPDRVRQLVAPVKMSPGLLPTAALSSALTAFCVLFSSVIATYIGVLLAGCTLP</sequence>
<dbReference type="GO" id="GO:0046872">
    <property type="term" value="F:metal ion binding"/>
    <property type="evidence" value="ECO:0007669"/>
    <property type="project" value="UniProtKB-KW"/>
</dbReference>
<feature type="domain" description="Peptidase M48" evidence="8">
    <location>
        <begin position="148"/>
        <end position="218"/>
    </location>
</feature>
<dbReference type="GO" id="GO:0006508">
    <property type="term" value="P:proteolysis"/>
    <property type="evidence" value="ECO:0007669"/>
    <property type="project" value="UniProtKB-KW"/>
</dbReference>
<keyword evidence="7" id="KW-0812">Transmembrane</keyword>
<proteinExistence type="inferred from homology"/>
<dbReference type="InterPro" id="IPR001915">
    <property type="entry name" value="Peptidase_M48"/>
</dbReference>
<evidence type="ECO:0000313" key="10">
    <source>
        <dbReference type="Proteomes" id="UP000075950"/>
    </source>
</evidence>
<accession>A0A142NPN6</accession>
<name>A0A142NPN6_BRELN</name>
<evidence type="ECO:0000256" key="7">
    <source>
        <dbReference type="SAM" id="Phobius"/>
    </source>
</evidence>
<dbReference type="EMBL" id="CP014869">
    <property type="protein sequence ID" value="AMT94743.1"/>
    <property type="molecule type" value="Genomic_DNA"/>
</dbReference>
<dbReference type="InterPro" id="IPR052173">
    <property type="entry name" value="Beta-lactam_resp_regulator"/>
</dbReference>
<keyword evidence="5 6" id="KW-0482">Metalloprotease</keyword>
<keyword evidence="7" id="KW-0472">Membrane</keyword>
<dbReference type="CDD" id="cd07326">
    <property type="entry name" value="M56_BlaR1_MecR1_like"/>
    <property type="match status" value="1"/>
</dbReference>
<dbReference type="KEGG" id="bly:A2T55_14140"/>
<evidence type="ECO:0000313" key="9">
    <source>
        <dbReference type="EMBL" id="AMT94743.1"/>
    </source>
</evidence>
<protein>
    <recommendedName>
        <fullName evidence="8">Peptidase M48 domain-containing protein</fullName>
    </recommendedName>
</protein>
<comment type="cofactor">
    <cofactor evidence="6">
        <name>Zn(2+)</name>
        <dbReference type="ChEBI" id="CHEBI:29105"/>
    </cofactor>
    <text evidence="6">Binds 1 zinc ion per subunit.</text>
</comment>
<keyword evidence="1 6" id="KW-0645">Protease</keyword>
<dbReference type="Gene3D" id="3.30.2010.10">
    <property type="entry name" value="Metalloproteases ('zincins'), catalytic domain"/>
    <property type="match status" value="1"/>
</dbReference>
<evidence type="ECO:0000256" key="3">
    <source>
        <dbReference type="ARBA" id="ARBA00022801"/>
    </source>
</evidence>
<evidence type="ECO:0000256" key="6">
    <source>
        <dbReference type="RuleBase" id="RU003983"/>
    </source>
</evidence>
<dbReference type="GO" id="GO:0004222">
    <property type="term" value="F:metalloendopeptidase activity"/>
    <property type="evidence" value="ECO:0007669"/>
    <property type="project" value="InterPro"/>
</dbReference>
<evidence type="ECO:0000256" key="1">
    <source>
        <dbReference type="ARBA" id="ARBA00022670"/>
    </source>
</evidence>
<keyword evidence="7" id="KW-1133">Transmembrane helix</keyword>
<evidence type="ECO:0000256" key="5">
    <source>
        <dbReference type="ARBA" id="ARBA00023049"/>
    </source>
</evidence>
<evidence type="ECO:0000256" key="2">
    <source>
        <dbReference type="ARBA" id="ARBA00022723"/>
    </source>
</evidence>
<gene>
    <name evidence="9" type="ORF">A2T55_14140</name>
</gene>
<dbReference type="PANTHER" id="PTHR34978:SF3">
    <property type="entry name" value="SLR0241 PROTEIN"/>
    <property type="match status" value="1"/>
</dbReference>
<comment type="similarity">
    <text evidence="6">Belongs to the peptidase M48 family.</text>
</comment>
<feature type="transmembrane region" description="Helical" evidence="7">
    <location>
        <begin position="37"/>
        <end position="63"/>
    </location>
</feature>
<dbReference type="AlphaFoldDB" id="A0A142NPN6"/>
<keyword evidence="3 6" id="KW-0378">Hydrolase</keyword>
<dbReference type="PANTHER" id="PTHR34978">
    <property type="entry name" value="POSSIBLE SENSOR-TRANSDUCER PROTEIN BLAR"/>
    <property type="match status" value="1"/>
</dbReference>
<reference evidence="10" key="1">
    <citation type="submission" date="2016-03" db="EMBL/GenBank/DDBJ databases">
        <authorList>
            <person name="Ploux O."/>
        </authorList>
    </citation>
    <scope>NUCLEOTIDE SEQUENCE [LARGE SCALE GENOMIC DNA]</scope>
    <source>
        <strain evidence="10">BS258</strain>
    </source>
</reference>
<dbReference type="Pfam" id="PF01435">
    <property type="entry name" value="Peptidase_M48"/>
    <property type="match status" value="1"/>
</dbReference>
<dbReference type="RefSeq" id="WP_062862308.1">
    <property type="nucleotide sequence ID" value="NZ_CP014869.1"/>
</dbReference>
<evidence type="ECO:0000256" key="4">
    <source>
        <dbReference type="ARBA" id="ARBA00022833"/>
    </source>
</evidence>
<feature type="transmembrane region" description="Helical" evidence="7">
    <location>
        <begin position="96"/>
        <end position="116"/>
    </location>
</feature>
<feature type="transmembrane region" description="Helical" evidence="7">
    <location>
        <begin position="297"/>
        <end position="322"/>
    </location>
</feature>
<keyword evidence="4 6" id="KW-0862">Zinc</keyword>
<evidence type="ECO:0000259" key="8">
    <source>
        <dbReference type="Pfam" id="PF01435"/>
    </source>
</evidence>
<keyword evidence="2" id="KW-0479">Metal-binding</keyword>
<dbReference type="Proteomes" id="UP000075950">
    <property type="component" value="Chromosome"/>
</dbReference>